<dbReference type="STRING" id="143223.SAMN05878281_2905"/>
<name>A0A1M7N653_9FLAO</name>
<dbReference type="AlphaFoldDB" id="A0A1M7N653"/>
<evidence type="ECO:0000313" key="1">
    <source>
        <dbReference type="EMBL" id="SHM99039.1"/>
    </source>
</evidence>
<protein>
    <submittedName>
        <fullName evidence="1">Uncharacterized protein</fullName>
    </submittedName>
</protein>
<dbReference type="Proteomes" id="UP000190235">
    <property type="component" value="Chromosome I"/>
</dbReference>
<gene>
    <name evidence="1" type="ORF">SAMN05878281_2905</name>
</gene>
<evidence type="ECO:0000313" key="2">
    <source>
        <dbReference type="Proteomes" id="UP000190235"/>
    </source>
</evidence>
<proteinExistence type="predicted"/>
<accession>A0A1M7N653</accession>
<keyword evidence="2" id="KW-1185">Reference proteome</keyword>
<organism evidence="1 2">
    <name type="scientific">Salegentibacter salegens</name>
    <dbReference type="NCBI Taxonomy" id="143223"/>
    <lineage>
        <taxon>Bacteria</taxon>
        <taxon>Pseudomonadati</taxon>
        <taxon>Bacteroidota</taxon>
        <taxon>Flavobacteriia</taxon>
        <taxon>Flavobacteriales</taxon>
        <taxon>Flavobacteriaceae</taxon>
        <taxon>Salegentibacter</taxon>
    </lineage>
</organism>
<dbReference type="EMBL" id="LT670848">
    <property type="protein sequence ID" value="SHM99039.1"/>
    <property type="molecule type" value="Genomic_DNA"/>
</dbReference>
<reference evidence="2" key="1">
    <citation type="submission" date="2016-11" db="EMBL/GenBank/DDBJ databases">
        <authorList>
            <person name="Varghese N."/>
            <person name="Submissions S."/>
        </authorList>
    </citation>
    <scope>NUCLEOTIDE SEQUENCE [LARGE SCALE GENOMIC DNA]</scope>
    <source>
        <strain evidence="2">ACAM 48</strain>
    </source>
</reference>
<sequence>MLLDIGFLVWNISIRIYSVLNIETEKGADNSITSTFSLLVGLL</sequence>